<dbReference type="GO" id="GO:0016846">
    <property type="term" value="F:carbon-sulfur lyase activity"/>
    <property type="evidence" value="ECO:0007669"/>
    <property type="project" value="InterPro"/>
</dbReference>
<dbReference type="Gene3D" id="3.90.1590.10">
    <property type="entry name" value="glutathione-dependent formaldehyde- activating enzyme (gfa)"/>
    <property type="match status" value="1"/>
</dbReference>
<dbReference type="Pfam" id="PF04828">
    <property type="entry name" value="GFA"/>
    <property type="match status" value="1"/>
</dbReference>
<dbReference type="InterPro" id="IPR011057">
    <property type="entry name" value="Mss4-like_sf"/>
</dbReference>
<feature type="domain" description="CENP-V/GFA" evidence="6">
    <location>
        <begin position="27"/>
        <end position="162"/>
    </location>
</feature>
<evidence type="ECO:0000259" key="6">
    <source>
        <dbReference type="PROSITE" id="PS51891"/>
    </source>
</evidence>
<evidence type="ECO:0000313" key="7">
    <source>
        <dbReference type="EMBL" id="KAJ9133376.1"/>
    </source>
</evidence>
<dbReference type="AlphaFoldDB" id="A0AA38VI20"/>
<feature type="compositionally biased region" description="Gly residues" evidence="5">
    <location>
        <begin position="184"/>
        <end position="193"/>
    </location>
</feature>
<evidence type="ECO:0000256" key="2">
    <source>
        <dbReference type="ARBA" id="ARBA00022723"/>
    </source>
</evidence>
<proteinExistence type="inferred from homology"/>
<dbReference type="PROSITE" id="PS51891">
    <property type="entry name" value="CENP_V_GFA"/>
    <property type="match status" value="1"/>
</dbReference>
<keyword evidence="3" id="KW-0862">Zinc</keyword>
<evidence type="ECO:0000256" key="1">
    <source>
        <dbReference type="ARBA" id="ARBA00005495"/>
    </source>
</evidence>
<dbReference type="PANTHER" id="PTHR33337:SF40">
    <property type="entry name" value="CENP-V_GFA DOMAIN-CONTAINING PROTEIN-RELATED"/>
    <property type="match status" value="1"/>
</dbReference>
<evidence type="ECO:0000256" key="4">
    <source>
        <dbReference type="ARBA" id="ARBA00023239"/>
    </source>
</evidence>
<organism evidence="7 8">
    <name type="scientific">Pleurostoma richardsiae</name>
    <dbReference type="NCBI Taxonomy" id="41990"/>
    <lineage>
        <taxon>Eukaryota</taxon>
        <taxon>Fungi</taxon>
        <taxon>Dikarya</taxon>
        <taxon>Ascomycota</taxon>
        <taxon>Pezizomycotina</taxon>
        <taxon>Sordariomycetes</taxon>
        <taxon>Sordariomycetidae</taxon>
        <taxon>Calosphaeriales</taxon>
        <taxon>Pleurostomataceae</taxon>
        <taxon>Pleurostoma</taxon>
    </lineage>
</organism>
<name>A0AA38VI20_9PEZI</name>
<gene>
    <name evidence="7" type="ORF">NKR23_g10730</name>
</gene>
<dbReference type="InterPro" id="IPR006913">
    <property type="entry name" value="CENP-V/GFA"/>
</dbReference>
<reference evidence="7" key="1">
    <citation type="submission" date="2022-07" db="EMBL/GenBank/DDBJ databases">
        <title>Fungi with potential for degradation of polypropylene.</title>
        <authorList>
            <person name="Gostincar C."/>
        </authorList>
    </citation>
    <scope>NUCLEOTIDE SEQUENCE</scope>
    <source>
        <strain evidence="7">EXF-13308</strain>
    </source>
</reference>
<comment type="caution">
    <text evidence="7">The sequence shown here is derived from an EMBL/GenBank/DDBJ whole genome shotgun (WGS) entry which is preliminary data.</text>
</comment>
<feature type="region of interest" description="Disordered" evidence="5">
    <location>
        <begin position="166"/>
        <end position="193"/>
    </location>
</feature>
<keyword evidence="4" id="KW-0456">Lyase</keyword>
<dbReference type="SUPFAM" id="SSF51316">
    <property type="entry name" value="Mss4-like"/>
    <property type="match status" value="1"/>
</dbReference>
<keyword evidence="8" id="KW-1185">Reference proteome</keyword>
<evidence type="ECO:0000256" key="5">
    <source>
        <dbReference type="SAM" id="MobiDB-lite"/>
    </source>
</evidence>
<keyword evidence="2" id="KW-0479">Metal-binding</keyword>
<dbReference type="Proteomes" id="UP001174694">
    <property type="component" value="Unassembled WGS sequence"/>
</dbReference>
<dbReference type="GO" id="GO:0046872">
    <property type="term" value="F:metal ion binding"/>
    <property type="evidence" value="ECO:0007669"/>
    <property type="project" value="UniProtKB-KW"/>
</dbReference>
<evidence type="ECO:0000256" key="3">
    <source>
        <dbReference type="ARBA" id="ARBA00022833"/>
    </source>
</evidence>
<accession>A0AA38VI20</accession>
<sequence>MSSENNDWKSKDPYRTRGKDEKFDAKWTGRCFCGNIKYQLSRDKPLDVKYCHCRDCQRMHSAPFQWAAIFEKSDINFLTGAKGLTWWDSSAKVEEHNLPCKVVCDNCHAAIMDEGRKMILIYPTLLDNIVSPEGRDVFKVKQHIFYKSRVVDFKGDGAVKWAGLDGKSEKVDDDGNSVDRGEKQGPGGPTASV</sequence>
<comment type="similarity">
    <text evidence="1">Belongs to the Gfa family.</text>
</comment>
<dbReference type="EMBL" id="JANBVO010000050">
    <property type="protein sequence ID" value="KAJ9133376.1"/>
    <property type="molecule type" value="Genomic_DNA"/>
</dbReference>
<evidence type="ECO:0000313" key="8">
    <source>
        <dbReference type="Proteomes" id="UP001174694"/>
    </source>
</evidence>
<protein>
    <recommendedName>
        <fullName evidence="6">CENP-V/GFA domain-containing protein</fullName>
    </recommendedName>
</protein>
<dbReference type="PANTHER" id="PTHR33337">
    <property type="entry name" value="GFA DOMAIN-CONTAINING PROTEIN"/>
    <property type="match status" value="1"/>
</dbReference>